<organism evidence="9 10">
    <name type="scientific">Nepenthes gracilis</name>
    <name type="common">Slender pitcher plant</name>
    <dbReference type="NCBI Taxonomy" id="150966"/>
    <lineage>
        <taxon>Eukaryota</taxon>
        <taxon>Viridiplantae</taxon>
        <taxon>Streptophyta</taxon>
        <taxon>Embryophyta</taxon>
        <taxon>Tracheophyta</taxon>
        <taxon>Spermatophyta</taxon>
        <taxon>Magnoliopsida</taxon>
        <taxon>eudicotyledons</taxon>
        <taxon>Gunneridae</taxon>
        <taxon>Pentapetalae</taxon>
        <taxon>Caryophyllales</taxon>
        <taxon>Nepenthaceae</taxon>
        <taxon>Nepenthes</taxon>
    </lineage>
</organism>
<keyword evidence="6" id="KW-0539">Nucleus</keyword>
<feature type="domain" description="MI" evidence="8">
    <location>
        <begin position="136"/>
        <end position="257"/>
    </location>
</feature>
<comment type="caution">
    <text evidence="9">The sequence shown here is derived from an EMBL/GenBank/DDBJ whole genome shotgun (WGS) entry which is preliminary data.</text>
</comment>
<keyword evidence="7" id="KW-0812">Transmembrane</keyword>
<evidence type="ECO:0000256" key="6">
    <source>
        <dbReference type="ARBA" id="ARBA00023242"/>
    </source>
</evidence>
<dbReference type="InterPro" id="IPR003891">
    <property type="entry name" value="Initiation_fac_eIF4g_MI"/>
</dbReference>
<evidence type="ECO:0000259" key="8">
    <source>
        <dbReference type="PROSITE" id="PS51366"/>
    </source>
</evidence>
<dbReference type="EMBL" id="BSYO01000023">
    <property type="protein sequence ID" value="GMH21516.1"/>
    <property type="molecule type" value="Genomic_DNA"/>
</dbReference>
<dbReference type="SUPFAM" id="SSF48371">
    <property type="entry name" value="ARM repeat"/>
    <property type="match status" value="4"/>
</dbReference>
<keyword evidence="7" id="KW-0472">Membrane</keyword>
<protein>
    <recommendedName>
        <fullName evidence="8">MI domain-containing protein</fullName>
    </recommendedName>
</protein>
<reference evidence="9" key="1">
    <citation type="submission" date="2023-05" db="EMBL/GenBank/DDBJ databases">
        <title>Nepenthes gracilis genome sequencing.</title>
        <authorList>
            <person name="Fukushima K."/>
        </authorList>
    </citation>
    <scope>NUCLEOTIDE SEQUENCE</scope>
    <source>
        <strain evidence="9">SING2019-196</strain>
    </source>
</reference>
<evidence type="ECO:0000256" key="3">
    <source>
        <dbReference type="ARBA" id="ARBA00022490"/>
    </source>
</evidence>
<dbReference type="GO" id="GO:0006417">
    <property type="term" value="P:regulation of translation"/>
    <property type="evidence" value="ECO:0007669"/>
    <property type="project" value="UniProtKB-KW"/>
</dbReference>
<dbReference type="Pfam" id="PF02847">
    <property type="entry name" value="MA3"/>
    <property type="match status" value="4"/>
</dbReference>
<evidence type="ECO:0000256" key="4">
    <source>
        <dbReference type="ARBA" id="ARBA00022737"/>
    </source>
</evidence>
<keyword evidence="5" id="KW-0810">Translation regulation</keyword>
<evidence type="ECO:0000256" key="2">
    <source>
        <dbReference type="ARBA" id="ARBA00005497"/>
    </source>
</evidence>
<sequence>MFYWICFHGNYVMLIAFFEVKSLSIALLVCSFVNSRVFLRKDGVKGGLLDGRAEGEVKAHGCGKPGAAGVGVRHVRRSHSGKYIRVKKDGAGGKGTWGKLIDTDGAAHIDRNDPNYDSGEEPYELVGLTISDPLDAYKKAVVSIIEEYFTTGVVDVAASDLRDLGSTEYHPYFIKRLVSMAMDRHNKEKEMASVLLSALYADVIDPEQISRGFILLIESVDDLSVDIPDAVNVLALFIARAVVDDILPPAFIKKIQKTLPESSEGLRVVQIAEKSYLSAPHHAELIERRWGGSTHLTVEEVKKRITELLREYAESGDTLEACRCIRELGVPFFHHEVVKRALVLGMEIRVAEPLITKLLKEASEEGLISSSQMVKGFSRLEESLDDLSLDIPSAKSLFLSLVHDAISEGWLDHSFLKTDAKDGEAPVQDDKRMKRYKEEAVTIIREYFLSDDISELIRSLEELGLPELNPVFVKKLITLAMDRKNREKEKASILLSALHIEIFSTEDIVDGFVMLLESSEDTALDILDASHELALFLARAVVDDVLAPMNLDEIASKLPPGCSGAETVCVARSLVFSRHAGERILRCWGGGIGWAVEDAKDEIMKLLEEYESGGVVGEACRCIRDLGMPFFNHEVVKKALVMAMEKKNDRMLDLLEECFTEGLITINQMGKGFARVKDGLDDLALDIPNAKEKFSCYVKHGKSRGWLPASFDESSVVNSTAARLEEHQQL</sequence>
<dbReference type="InterPro" id="IPR039778">
    <property type="entry name" value="PDCD4"/>
</dbReference>
<feature type="domain" description="MI" evidence="8">
    <location>
        <begin position="435"/>
        <end position="556"/>
    </location>
</feature>
<comment type="similarity">
    <text evidence="2">Belongs to the PDCD4 family.</text>
</comment>
<proteinExistence type="inferred from homology"/>
<dbReference type="Gene3D" id="1.25.40.180">
    <property type="match status" value="4"/>
</dbReference>
<name>A0AAD3T457_NEPGR</name>
<gene>
    <name evidence="9" type="ORF">Nepgr_023358</name>
</gene>
<dbReference type="PANTHER" id="PTHR12626:SF0">
    <property type="entry name" value="PROGRAMMED CELL DEATH PROTEIN 4"/>
    <property type="match status" value="1"/>
</dbReference>
<evidence type="ECO:0000313" key="9">
    <source>
        <dbReference type="EMBL" id="GMH21516.1"/>
    </source>
</evidence>
<evidence type="ECO:0000256" key="5">
    <source>
        <dbReference type="ARBA" id="ARBA00022845"/>
    </source>
</evidence>
<feature type="transmembrane region" description="Helical" evidence="7">
    <location>
        <begin position="12"/>
        <end position="33"/>
    </location>
</feature>
<keyword evidence="4" id="KW-0677">Repeat</keyword>
<dbReference type="InterPro" id="IPR016024">
    <property type="entry name" value="ARM-type_fold"/>
</dbReference>
<comment type="subcellular location">
    <subcellularLocation>
        <location evidence="1">Cytoplasm</location>
    </subcellularLocation>
</comment>
<dbReference type="AlphaFoldDB" id="A0AAD3T457"/>
<keyword evidence="7" id="KW-1133">Transmembrane helix</keyword>
<dbReference type="FunFam" id="1.25.40.180:FF:000009">
    <property type="entry name" value="programmed cell death protein 4"/>
    <property type="match status" value="2"/>
</dbReference>
<keyword evidence="10" id="KW-1185">Reference proteome</keyword>
<dbReference type="GO" id="GO:0005737">
    <property type="term" value="C:cytoplasm"/>
    <property type="evidence" value="ECO:0007669"/>
    <property type="project" value="UniProtKB-SubCell"/>
</dbReference>
<keyword evidence="3" id="KW-0963">Cytoplasm</keyword>
<feature type="domain" description="MI" evidence="8">
    <location>
        <begin position="300"/>
        <end position="421"/>
    </location>
</feature>
<dbReference type="PANTHER" id="PTHR12626">
    <property type="entry name" value="PROGRAMMED CELL DEATH 4"/>
    <property type="match status" value="1"/>
</dbReference>
<feature type="domain" description="MI" evidence="8">
    <location>
        <begin position="598"/>
        <end position="717"/>
    </location>
</feature>
<evidence type="ECO:0000256" key="1">
    <source>
        <dbReference type="ARBA" id="ARBA00004496"/>
    </source>
</evidence>
<dbReference type="SMART" id="SM00544">
    <property type="entry name" value="MA3"/>
    <property type="match status" value="4"/>
</dbReference>
<dbReference type="PROSITE" id="PS51366">
    <property type="entry name" value="MI"/>
    <property type="match status" value="4"/>
</dbReference>
<accession>A0AAD3T457</accession>
<evidence type="ECO:0000256" key="7">
    <source>
        <dbReference type="SAM" id="Phobius"/>
    </source>
</evidence>
<dbReference type="Proteomes" id="UP001279734">
    <property type="component" value="Unassembled WGS sequence"/>
</dbReference>
<evidence type="ECO:0000313" key="10">
    <source>
        <dbReference type="Proteomes" id="UP001279734"/>
    </source>
</evidence>
<dbReference type="GO" id="GO:0045892">
    <property type="term" value="P:negative regulation of DNA-templated transcription"/>
    <property type="evidence" value="ECO:0007669"/>
    <property type="project" value="InterPro"/>
</dbReference>